<evidence type="ECO:0000256" key="7">
    <source>
        <dbReference type="HAMAP-Rule" id="MF_00332"/>
    </source>
</evidence>
<keyword evidence="5 7" id="KW-0346">Stress response</keyword>
<reference evidence="11" key="1">
    <citation type="submission" date="2022-12" db="EMBL/GenBank/DDBJ databases">
        <title>Genomic Characterization of Candidatus Phytoplasma sacchari in China.</title>
        <authorList>
            <person name="Zhang R.-Y."/>
        </authorList>
    </citation>
    <scope>NUCLEOTIDE SEQUENCE [LARGE SCALE GENOMIC DNA]</scope>
    <source>
        <strain evidence="11">SCWL1</strain>
    </source>
</reference>
<dbReference type="EMBL" id="CP115156">
    <property type="protein sequence ID" value="WBL31367.1"/>
    <property type="molecule type" value="Genomic_DNA"/>
</dbReference>
<feature type="compositionally biased region" description="Acidic residues" evidence="10">
    <location>
        <begin position="619"/>
        <end position="629"/>
    </location>
</feature>
<name>A0ABY7M0X3_9MOLU</name>
<keyword evidence="4 7" id="KW-0067">ATP-binding</keyword>
<comment type="induction">
    <text evidence="7">By stress conditions e.g. heat shock.</text>
</comment>
<dbReference type="Proteomes" id="UP001210120">
    <property type="component" value="Chromosome"/>
</dbReference>
<feature type="modified residue" description="Phosphothreonine; by autocatalysis" evidence="7">
    <location>
        <position position="185"/>
    </location>
</feature>
<evidence type="ECO:0000256" key="5">
    <source>
        <dbReference type="ARBA" id="ARBA00023016"/>
    </source>
</evidence>
<dbReference type="Gene3D" id="3.90.640.10">
    <property type="entry name" value="Actin, Chain A, domain 4"/>
    <property type="match status" value="1"/>
</dbReference>
<evidence type="ECO:0000256" key="4">
    <source>
        <dbReference type="ARBA" id="ARBA00022840"/>
    </source>
</evidence>
<evidence type="ECO:0000256" key="10">
    <source>
        <dbReference type="SAM" id="MobiDB-lite"/>
    </source>
</evidence>
<keyword evidence="3 7" id="KW-0547">Nucleotide-binding</keyword>
<dbReference type="PANTHER" id="PTHR19375">
    <property type="entry name" value="HEAT SHOCK PROTEIN 70KDA"/>
    <property type="match status" value="1"/>
</dbReference>
<feature type="coiled-coil region" evidence="9">
    <location>
        <begin position="544"/>
        <end position="571"/>
    </location>
</feature>
<dbReference type="InterPro" id="IPR029048">
    <property type="entry name" value="HSP70_C_sf"/>
</dbReference>
<dbReference type="Pfam" id="PF00012">
    <property type="entry name" value="HSP70"/>
    <property type="match status" value="1"/>
</dbReference>
<dbReference type="InterPro" id="IPR013126">
    <property type="entry name" value="Hsp_70_fam"/>
</dbReference>
<sequence>MRKKTNKIIGIDLGTTNSCISVFEGNEARVIPNSVGGRTTPSVVAFKDGEILVGQVAKNQIIVNSKNTVASVKRQMGKKDKNGNDVMIEVGGERRRPEQISSFILASLKKQAEDYLGAEVKKAVITVPAYFDDDQRQATKNAGKIADLEVVRIINEPTAAALAYGIDKITDKEQKILVFDLGGGTFDVSILTLADGNFAVEAVAGNNELGGDDFDNKIVDFLIDLLKKENLGYENAISKYIETNPESKNKLKEAAEQAKKELSSSLSTQIILPFIVSLNGKPLNINYNMTRAKFDSLTEDLVQSCIEPIRKALKDAKLSAGQIDQVLLVGGSTRIPAVQELVKRELNKLPNKTINPDEVVAMGAAIQGAILAGDVKDVILLDVTPLSLGIETLGNVFTKLIERNTTIPTSKSQIFSTAVDNQPSVDIHVLQGERPLAKDNKTLGSFRLDNIPPAPQGQPQIEVTFDIDVNGIVSVKAKNLETNREQKITISGSNKLSEEEIERMIKEAEINAEQDRIQKEKIETCNKADQLIFQTKKSLDTVKDDLSEKEKNSLEEHIKNLEEALKGDDKNLIQDKIDILAKESQPIIMKAYQKKQEEKDKDKSNNGTTAEEKKSSSDEAVDAEFEEKK</sequence>
<dbReference type="PROSITE" id="PS00297">
    <property type="entry name" value="HSP70_1"/>
    <property type="match status" value="1"/>
</dbReference>
<keyword evidence="9" id="KW-0175">Coiled coil</keyword>
<dbReference type="NCBIfam" id="TIGR02350">
    <property type="entry name" value="prok_dnaK"/>
    <property type="match status" value="1"/>
</dbReference>
<keyword evidence="6 7" id="KW-0143">Chaperone</keyword>
<dbReference type="SUPFAM" id="SSF53067">
    <property type="entry name" value="Actin-like ATPase domain"/>
    <property type="match status" value="2"/>
</dbReference>
<dbReference type="Gene3D" id="2.60.34.10">
    <property type="entry name" value="Substrate Binding Domain Of DNAk, Chain A, domain 1"/>
    <property type="match status" value="1"/>
</dbReference>
<dbReference type="InterPro" id="IPR018181">
    <property type="entry name" value="Heat_shock_70_CS"/>
</dbReference>
<organism evidence="11 12">
    <name type="scientific">Candidatus Phytoplasma sacchari</name>
    <dbReference type="NCBI Taxonomy" id="2609813"/>
    <lineage>
        <taxon>Bacteria</taxon>
        <taxon>Bacillati</taxon>
        <taxon>Mycoplasmatota</taxon>
        <taxon>Mollicutes</taxon>
        <taxon>Acholeplasmatales</taxon>
        <taxon>Acholeplasmataceae</taxon>
        <taxon>Candidatus Phytoplasma</taxon>
        <taxon>16SrXI (Rice yellow dwarf group)</taxon>
    </lineage>
</organism>
<gene>
    <name evidence="7 11" type="primary">dnaK</name>
    <name evidence="11" type="ORF">O7R10_02025</name>
</gene>
<dbReference type="SUPFAM" id="SSF100934">
    <property type="entry name" value="Heat shock protein 70kD (HSP70), C-terminal subdomain"/>
    <property type="match status" value="1"/>
</dbReference>
<dbReference type="PROSITE" id="PS00329">
    <property type="entry name" value="HSP70_2"/>
    <property type="match status" value="1"/>
</dbReference>
<dbReference type="PROSITE" id="PS01036">
    <property type="entry name" value="HSP70_3"/>
    <property type="match status" value="1"/>
</dbReference>
<dbReference type="InterPro" id="IPR012725">
    <property type="entry name" value="Chaperone_DnaK"/>
</dbReference>
<dbReference type="CDD" id="cd10234">
    <property type="entry name" value="ASKHA_NBD_HSP70_DnaK-like"/>
    <property type="match status" value="1"/>
</dbReference>
<dbReference type="HAMAP" id="MF_00332">
    <property type="entry name" value="DnaK"/>
    <property type="match status" value="1"/>
</dbReference>
<evidence type="ECO:0000256" key="9">
    <source>
        <dbReference type="SAM" id="Coils"/>
    </source>
</evidence>
<dbReference type="InterPro" id="IPR043129">
    <property type="entry name" value="ATPase_NBD"/>
</dbReference>
<dbReference type="SUPFAM" id="SSF100920">
    <property type="entry name" value="Heat shock protein 70kD (HSP70), peptide-binding domain"/>
    <property type="match status" value="1"/>
</dbReference>
<dbReference type="NCBIfam" id="NF001413">
    <property type="entry name" value="PRK00290.1"/>
    <property type="match status" value="1"/>
</dbReference>
<comment type="similarity">
    <text evidence="1 7 8">Belongs to the heat shock protein 70 family.</text>
</comment>
<dbReference type="Gene3D" id="3.30.420.40">
    <property type="match status" value="2"/>
</dbReference>
<keyword evidence="2 7" id="KW-0597">Phosphoprotein</keyword>
<accession>A0ABY7M0X3</accession>
<feature type="compositionally biased region" description="Basic and acidic residues" evidence="10">
    <location>
        <begin position="594"/>
        <end position="617"/>
    </location>
</feature>
<keyword evidence="12" id="KW-1185">Reference proteome</keyword>
<evidence type="ECO:0000313" key="11">
    <source>
        <dbReference type="EMBL" id="WBL31367.1"/>
    </source>
</evidence>
<evidence type="ECO:0000256" key="3">
    <source>
        <dbReference type="ARBA" id="ARBA00022741"/>
    </source>
</evidence>
<dbReference type="PRINTS" id="PR00301">
    <property type="entry name" value="HEATSHOCK70"/>
</dbReference>
<proteinExistence type="evidence at transcript level"/>
<dbReference type="Gene3D" id="1.20.1270.10">
    <property type="match status" value="1"/>
</dbReference>
<evidence type="ECO:0000256" key="1">
    <source>
        <dbReference type="ARBA" id="ARBA00007381"/>
    </source>
</evidence>
<feature type="region of interest" description="Disordered" evidence="10">
    <location>
        <begin position="591"/>
        <end position="629"/>
    </location>
</feature>
<evidence type="ECO:0000313" key="12">
    <source>
        <dbReference type="Proteomes" id="UP001210120"/>
    </source>
</evidence>
<evidence type="ECO:0000256" key="6">
    <source>
        <dbReference type="ARBA" id="ARBA00023186"/>
    </source>
</evidence>
<protein>
    <recommendedName>
        <fullName evidence="7">Chaperone protein DnaK</fullName>
    </recommendedName>
    <alternativeName>
        <fullName evidence="7">HSP70</fullName>
    </alternativeName>
    <alternativeName>
        <fullName evidence="7">Heat shock 70 kDa protein</fullName>
    </alternativeName>
    <alternativeName>
        <fullName evidence="7">Heat shock protein 70</fullName>
    </alternativeName>
</protein>
<dbReference type="InterPro" id="IPR029047">
    <property type="entry name" value="HSP70_peptide-bd_sf"/>
</dbReference>
<comment type="function">
    <text evidence="7">Acts as a chaperone.</text>
</comment>
<evidence type="ECO:0000256" key="2">
    <source>
        <dbReference type="ARBA" id="ARBA00022553"/>
    </source>
</evidence>
<evidence type="ECO:0000256" key="8">
    <source>
        <dbReference type="RuleBase" id="RU003322"/>
    </source>
</evidence>